<dbReference type="Gene3D" id="3.40.50.1580">
    <property type="entry name" value="Nucleoside phosphorylase domain"/>
    <property type="match status" value="1"/>
</dbReference>
<dbReference type="GO" id="GO:0019509">
    <property type="term" value="P:L-methionine salvage from methylthioadenosine"/>
    <property type="evidence" value="ECO:0007669"/>
    <property type="project" value="TreeGrafter"/>
</dbReference>
<dbReference type="PANTHER" id="PTHR42679:SF2">
    <property type="entry name" value="S-METHYL-5'-THIOADENOSINE PHOSPHORYLASE"/>
    <property type="match status" value="1"/>
</dbReference>
<dbReference type="Pfam" id="PF01048">
    <property type="entry name" value="PNP_UDP_1"/>
    <property type="match status" value="1"/>
</dbReference>
<organism evidence="4">
    <name type="scientific">Staphylothermus marinus</name>
    <dbReference type="NCBI Taxonomy" id="2280"/>
    <lineage>
        <taxon>Archaea</taxon>
        <taxon>Thermoproteota</taxon>
        <taxon>Thermoprotei</taxon>
        <taxon>Desulfurococcales</taxon>
        <taxon>Desulfurococcaceae</taxon>
        <taxon>Staphylothermus</taxon>
    </lineage>
</organism>
<accession>A0A7C4H9I2</accession>
<evidence type="ECO:0000256" key="2">
    <source>
        <dbReference type="ARBA" id="ARBA00022679"/>
    </source>
</evidence>
<dbReference type="GO" id="GO:0017061">
    <property type="term" value="F:S-methyl-5-thioadenosine phosphorylase activity"/>
    <property type="evidence" value="ECO:0007669"/>
    <property type="project" value="UniProtKB-EC"/>
</dbReference>
<sequence>MYKIGVIGGTGTVGLFPGVASEFDTIYGRVDIVLTRTEPRLIYIPRHGLKGNISPSEVNYRAIIDALLHHGVKHVLATTIATRLNDKYSIGDIVVPHDIIDLTTSRQKGFDPVNKPFVDMSRVFSERLRKIVVEKALQHGFRTHSEGVVVVIDGPRFETPAEARMYRALGGDILSMSLAPEAFMSREAGLEYVAIAIVLNDSADKGVKPSKDELLNEINKIKDRLRSLIIDTAKAIEQLES</sequence>
<dbReference type="CDD" id="cd09010">
    <property type="entry name" value="MTAP_SsMTAPII_like_MTIP"/>
    <property type="match status" value="1"/>
</dbReference>
<name>A0A7C4H9I2_STAMA</name>
<dbReference type="EC" id="2.4.2.28" evidence="4"/>
<dbReference type="GO" id="GO:0005829">
    <property type="term" value="C:cytosol"/>
    <property type="evidence" value="ECO:0007669"/>
    <property type="project" value="TreeGrafter"/>
</dbReference>
<dbReference type="InterPro" id="IPR035994">
    <property type="entry name" value="Nucleoside_phosphorylase_sf"/>
</dbReference>
<keyword evidence="1 4" id="KW-0328">Glycosyltransferase</keyword>
<reference evidence="4" key="1">
    <citation type="journal article" date="2020" name="mSystems">
        <title>Genome- and Community-Level Interaction Insights into Carbon Utilization and Element Cycling Functions of Hydrothermarchaeota in Hydrothermal Sediment.</title>
        <authorList>
            <person name="Zhou Z."/>
            <person name="Liu Y."/>
            <person name="Xu W."/>
            <person name="Pan J."/>
            <person name="Luo Z.H."/>
            <person name="Li M."/>
        </authorList>
    </citation>
    <scope>NUCLEOTIDE SEQUENCE [LARGE SCALE GENOMIC DNA]</scope>
    <source>
        <strain evidence="4">SpSt-642</strain>
    </source>
</reference>
<keyword evidence="2 4" id="KW-0808">Transferase</keyword>
<gene>
    <name evidence="4" type="ORF">ENU14_04800</name>
</gene>
<dbReference type="SUPFAM" id="SSF53167">
    <property type="entry name" value="Purine and uridine phosphorylases"/>
    <property type="match status" value="1"/>
</dbReference>
<evidence type="ECO:0000256" key="1">
    <source>
        <dbReference type="ARBA" id="ARBA00022676"/>
    </source>
</evidence>
<proteinExistence type="predicted"/>
<evidence type="ECO:0000313" key="4">
    <source>
        <dbReference type="EMBL" id="HGM58885.1"/>
    </source>
</evidence>
<dbReference type="EMBL" id="DTBJ01000036">
    <property type="protein sequence ID" value="HGM58885.1"/>
    <property type="molecule type" value="Genomic_DNA"/>
</dbReference>
<feature type="domain" description="Nucleoside phosphorylase" evidence="3">
    <location>
        <begin position="3"/>
        <end position="228"/>
    </location>
</feature>
<protein>
    <submittedName>
        <fullName evidence="4">S-methyl-5'-thioadenosine phosphorylase</fullName>
        <ecNumber evidence="4">2.4.2.28</ecNumber>
    </submittedName>
</protein>
<dbReference type="AlphaFoldDB" id="A0A7C4H9I2"/>
<evidence type="ECO:0000259" key="3">
    <source>
        <dbReference type="Pfam" id="PF01048"/>
    </source>
</evidence>
<dbReference type="InterPro" id="IPR010044">
    <property type="entry name" value="MTAP"/>
</dbReference>
<comment type="caution">
    <text evidence="4">The sequence shown here is derived from an EMBL/GenBank/DDBJ whole genome shotgun (WGS) entry which is preliminary data.</text>
</comment>
<dbReference type="GO" id="GO:0009116">
    <property type="term" value="P:nucleoside metabolic process"/>
    <property type="evidence" value="ECO:0007669"/>
    <property type="project" value="InterPro"/>
</dbReference>
<dbReference type="InterPro" id="IPR000845">
    <property type="entry name" value="Nucleoside_phosphorylase_d"/>
</dbReference>
<dbReference type="PANTHER" id="PTHR42679">
    <property type="entry name" value="S-METHYL-5'-THIOADENOSINE PHOSPHORYLASE"/>
    <property type="match status" value="1"/>
</dbReference>